<feature type="transmembrane region" description="Helical" evidence="1">
    <location>
        <begin position="195"/>
        <end position="218"/>
    </location>
</feature>
<dbReference type="AlphaFoldDB" id="A0A939JST5"/>
<evidence type="ECO:0000256" key="1">
    <source>
        <dbReference type="SAM" id="Phobius"/>
    </source>
</evidence>
<feature type="transmembrane region" description="Helical" evidence="1">
    <location>
        <begin position="111"/>
        <end position="131"/>
    </location>
</feature>
<gene>
    <name evidence="2" type="ORF">J1792_20225</name>
</gene>
<organism evidence="2 3">
    <name type="scientific">Streptomyces triculaminicus</name>
    <dbReference type="NCBI Taxonomy" id="2816232"/>
    <lineage>
        <taxon>Bacteria</taxon>
        <taxon>Bacillati</taxon>
        <taxon>Actinomycetota</taxon>
        <taxon>Actinomycetes</taxon>
        <taxon>Kitasatosporales</taxon>
        <taxon>Streptomycetaceae</taxon>
        <taxon>Streptomyces</taxon>
    </lineage>
</organism>
<dbReference type="Proteomes" id="UP000664781">
    <property type="component" value="Unassembled WGS sequence"/>
</dbReference>
<accession>A0A939JST5</accession>
<feature type="transmembrane region" description="Helical" evidence="1">
    <location>
        <begin position="78"/>
        <end position="99"/>
    </location>
</feature>
<keyword evidence="1" id="KW-0472">Membrane</keyword>
<dbReference type="RefSeq" id="WP_207247943.1">
    <property type="nucleotide sequence ID" value="NZ_JAFMOF010000003.1"/>
</dbReference>
<feature type="transmembrane region" description="Helical" evidence="1">
    <location>
        <begin position="23"/>
        <end position="43"/>
    </location>
</feature>
<sequence>MRTVTRTADTFRARTAAADRRRAVVQSLAPLVVDALLPMAAYYALREGFGMSTFAALAWSSVLPALRTVWSIVRDRRLNGLAALILTVNVLGLLLTTVTGDVRLMLAKESAGSGVVGVVVLASVLAGRPLMTAGLRPWVTRGDAAKNAAWDRLVAGTARFRRAELAFSAVWGASLLAESVVRVVGAYTLPADTMVWLGSVIMGVAVVAAIVVSGGMAVDPMEKMVAAEAAGGEPSSV</sequence>
<comment type="caution">
    <text evidence="2">The sequence shown here is derived from an EMBL/GenBank/DDBJ whole genome shotgun (WGS) entry which is preliminary data.</text>
</comment>
<dbReference type="EMBL" id="JAFMOF010000003">
    <property type="protein sequence ID" value="MBO0655019.1"/>
    <property type="molecule type" value="Genomic_DNA"/>
</dbReference>
<evidence type="ECO:0000313" key="2">
    <source>
        <dbReference type="EMBL" id="MBO0655019.1"/>
    </source>
</evidence>
<dbReference type="NCBIfam" id="NF041646">
    <property type="entry name" value="VC0807_fam"/>
    <property type="match status" value="1"/>
</dbReference>
<reference evidence="2" key="1">
    <citation type="submission" date="2021-03" db="EMBL/GenBank/DDBJ databases">
        <title>Streptomyces strains.</title>
        <authorList>
            <person name="Lund M.B."/>
            <person name="Toerring T."/>
        </authorList>
    </citation>
    <scope>NUCLEOTIDE SEQUENCE</scope>
    <source>
        <strain evidence="2">JCM 4242</strain>
    </source>
</reference>
<proteinExistence type="predicted"/>
<keyword evidence="3" id="KW-1185">Reference proteome</keyword>
<keyword evidence="1" id="KW-1133">Transmembrane helix</keyword>
<keyword evidence="1" id="KW-0812">Transmembrane</keyword>
<feature type="transmembrane region" description="Helical" evidence="1">
    <location>
        <begin position="49"/>
        <end position="66"/>
    </location>
</feature>
<protein>
    <submittedName>
        <fullName evidence="2">Uncharacterized protein</fullName>
    </submittedName>
</protein>
<feature type="transmembrane region" description="Helical" evidence="1">
    <location>
        <begin position="165"/>
        <end position="189"/>
    </location>
</feature>
<evidence type="ECO:0000313" key="3">
    <source>
        <dbReference type="Proteomes" id="UP000664781"/>
    </source>
</evidence>
<name>A0A939JST5_9ACTN</name>